<sequence>MHTPDRSDLALGLALMLPGIITAVLVDGLAVTALVDPRTIADSIAGAIFLGGWGGLEHGISWVALAVVHLLYYVGVGAVVASSLAIVRHSW</sequence>
<dbReference type="Proteomes" id="UP000010846">
    <property type="component" value="Chromosome"/>
</dbReference>
<dbReference type="STRING" id="797302.Halru_2075"/>
<proteinExistence type="predicted"/>
<name>L0IFB6_HALRX</name>
<keyword evidence="1" id="KW-0812">Transmembrane</keyword>
<feature type="transmembrane region" description="Helical" evidence="1">
    <location>
        <begin position="62"/>
        <end position="87"/>
    </location>
</feature>
<organism evidence="2 3">
    <name type="scientific">Halovivax ruber (strain DSM 18193 / JCM 13892 / XH-70)</name>
    <dbReference type="NCBI Taxonomy" id="797302"/>
    <lineage>
        <taxon>Archaea</taxon>
        <taxon>Methanobacteriati</taxon>
        <taxon>Methanobacteriota</taxon>
        <taxon>Stenosarchaea group</taxon>
        <taxon>Halobacteria</taxon>
        <taxon>Halobacteriales</taxon>
        <taxon>Natrialbaceae</taxon>
        <taxon>Halovivax</taxon>
    </lineage>
</organism>
<accession>L0IFB6</accession>
<dbReference type="AlphaFoldDB" id="L0IFB6"/>
<reference evidence="2" key="1">
    <citation type="submission" date="2011-09" db="EMBL/GenBank/DDBJ databases">
        <title>Complete sequence of Halovivax ruber XH-70.</title>
        <authorList>
            <consortium name="US DOE Joint Genome Institute"/>
            <person name="Lucas S."/>
            <person name="Han J."/>
            <person name="Lapidus A."/>
            <person name="Cheng J.-F."/>
            <person name="Goodwin L."/>
            <person name="Pitluck S."/>
            <person name="Peters L."/>
            <person name="Mikhailova N."/>
            <person name="Davenport K."/>
            <person name="Detter J.C."/>
            <person name="Han C."/>
            <person name="Tapia R."/>
            <person name="Land M."/>
            <person name="Hauser L."/>
            <person name="Kyrpides N."/>
            <person name="Ivanova N."/>
            <person name="Pagani I."/>
            <person name="Sproer C."/>
            <person name="Anderson I."/>
            <person name="Woyke T."/>
        </authorList>
    </citation>
    <scope>NUCLEOTIDE SEQUENCE</scope>
    <source>
        <strain evidence="2">XH-70</strain>
    </source>
</reference>
<feature type="transmembrane region" description="Helical" evidence="1">
    <location>
        <begin position="12"/>
        <end position="32"/>
    </location>
</feature>
<evidence type="ECO:0000256" key="1">
    <source>
        <dbReference type="SAM" id="Phobius"/>
    </source>
</evidence>
<dbReference type="RefSeq" id="WP_015301281.1">
    <property type="nucleotide sequence ID" value="NC_019964.1"/>
</dbReference>
<dbReference type="EMBL" id="CP003050">
    <property type="protein sequence ID" value="AGB16667.1"/>
    <property type="molecule type" value="Genomic_DNA"/>
</dbReference>
<dbReference type="eggNOG" id="ENOG502N60B">
    <property type="taxonomic scope" value="Archaea"/>
</dbReference>
<dbReference type="KEGG" id="hru:Halru_2075"/>
<protein>
    <submittedName>
        <fullName evidence="2">Uncharacterized protein</fullName>
    </submittedName>
</protein>
<keyword evidence="3" id="KW-1185">Reference proteome</keyword>
<keyword evidence="1" id="KW-1133">Transmembrane helix</keyword>
<keyword evidence="1" id="KW-0472">Membrane</keyword>
<evidence type="ECO:0000313" key="3">
    <source>
        <dbReference type="Proteomes" id="UP000010846"/>
    </source>
</evidence>
<dbReference type="GeneID" id="14376583"/>
<dbReference type="OrthoDB" id="204832at2157"/>
<evidence type="ECO:0000313" key="2">
    <source>
        <dbReference type="EMBL" id="AGB16667.1"/>
    </source>
</evidence>
<gene>
    <name evidence="2" type="ordered locus">Halru_2075</name>
</gene>
<dbReference type="HOGENOM" id="CLU_2419958_0_0_2"/>